<dbReference type="Gene3D" id="1.25.70.10">
    <property type="entry name" value="Transcription termination factor 3, mitochondrial"/>
    <property type="match status" value="1"/>
</dbReference>
<keyword evidence="2" id="KW-0732">Signal</keyword>
<reference evidence="3" key="1">
    <citation type="submission" date="2023-06" db="EMBL/GenBank/DDBJ databases">
        <title>Survivors Of The Sea: Transcriptome response of Skeletonema marinoi to long-term dormancy.</title>
        <authorList>
            <person name="Pinder M.I.M."/>
            <person name="Kourtchenko O."/>
            <person name="Robertson E.K."/>
            <person name="Larsson T."/>
            <person name="Maumus F."/>
            <person name="Osuna-Cruz C.M."/>
            <person name="Vancaester E."/>
            <person name="Stenow R."/>
            <person name="Vandepoele K."/>
            <person name="Ploug H."/>
            <person name="Bruchert V."/>
            <person name="Godhe A."/>
            <person name="Topel M."/>
        </authorList>
    </citation>
    <scope>NUCLEOTIDE SEQUENCE</scope>
    <source>
        <strain evidence="3">R05AC</strain>
    </source>
</reference>
<dbReference type="AlphaFoldDB" id="A0AAD8XWS2"/>
<dbReference type="InterPro" id="IPR038538">
    <property type="entry name" value="MTERF_sf"/>
</dbReference>
<dbReference type="InterPro" id="IPR029026">
    <property type="entry name" value="tRNA_m1G_MTases_N"/>
</dbReference>
<evidence type="ECO:0000256" key="2">
    <source>
        <dbReference type="SAM" id="SignalP"/>
    </source>
</evidence>
<evidence type="ECO:0000256" key="1">
    <source>
        <dbReference type="SAM" id="MobiDB-lite"/>
    </source>
</evidence>
<evidence type="ECO:0000313" key="3">
    <source>
        <dbReference type="EMBL" id="KAK1734853.1"/>
    </source>
</evidence>
<dbReference type="EMBL" id="JATAAI010000036">
    <property type="protein sequence ID" value="KAK1734853.1"/>
    <property type="molecule type" value="Genomic_DNA"/>
</dbReference>
<dbReference type="InterPro" id="IPR029028">
    <property type="entry name" value="Alpha/beta_knot_MTases"/>
</dbReference>
<protein>
    <recommendedName>
        <fullName evidence="5">tRNA/rRNA methyltransferase SpoU type domain-containing protein</fullName>
    </recommendedName>
</protein>
<feature type="compositionally biased region" description="Polar residues" evidence="1">
    <location>
        <begin position="265"/>
        <end position="280"/>
    </location>
</feature>
<dbReference type="SUPFAM" id="SSF75217">
    <property type="entry name" value="alpha/beta knot"/>
    <property type="match status" value="1"/>
</dbReference>
<name>A0AAD8XWS2_9STRA</name>
<evidence type="ECO:0008006" key="5">
    <source>
        <dbReference type="Google" id="ProtNLM"/>
    </source>
</evidence>
<evidence type="ECO:0000313" key="4">
    <source>
        <dbReference type="Proteomes" id="UP001224775"/>
    </source>
</evidence>
<sequence length="333" mass="37143">MISRLALTLLVVLPSIIIILPSAHPLTSAAFCSTCCYSHRRTSPHYRITLLHSSSSSADNDIVDPSNDIDGYLALQRRLHLTPDEANLIRNRIGGITPRKKLQNCNNAIDDNVTAGKEQPTMERNLAYLEEHLGMTMEQLRRIVVGYPLVLKMKEANLMSAVEFFANALWYDVDGGDDVDCSHTSISYDLQEDYKKGWQHFYLLEYNVEKRLKPRLERLRIAKENQAKEVGSAAAAGVDEEMLRSIATLTESRFETWLLQINGTKSDGNNEATTKATQLVSPPPQRQPSNSPSAYVILSNLQSGGNIGNIVRSASIFGCEECIVVGQKRYNTE</sequence>
<keyword evidence="4" id="KW-1185">Reference proteome</keyword>
<proteinExistence type="predicted"/>
<feature type="region of interest" description="Disordered" evidence="1">
    <location>
        <begin position="265"/>
        <end position="292"/>
    </location>
</feature>
<dbReference type="Proteomes" id="UP001224775">
    <property type="component" value="Unassembled WGS sequence"/>
</dbReference>
<comment type="caution">
    <text evidence="3">The sequence shown here is derived from an EMBL/GenBank/DDBJ whole genome shotgun (WGS) entry which is preliminary data.</text>
</comment>
<dbReference type="Gene3D" id="3.40.1280.10">
    <property type="match status" value="1"/>
</dbReference>
<feature type="signal peptide" evidence="2">
    <location>
        <begin position="1"/>
        <end position="29"/>
    </location>
</feature>
<accession>A0AAD8XWS2</accession>
<organism evidence="3 4">
    <name type="scientific">Skeletonema marinoi</name>
    <dbReference type="NCBI Taxonomy" id="267567"/>
    <lineage>
        <taxon>Eukaryota</taxon>
        <taxon>Sar</taxon>
        <taxon>Stramenopiles</taxon>
        <taxon>Ochrophyta</taxon>
        <taxon>Bacillariophyta</taxon>
        <taxon>Coscinodiscophyceae</taxon>
        <taxon>Thalassiosirophycidae</taxon>
        <taxon>Thalassiosirales</taxon>
        <taxon>Skeletonemataceae</taxon>
        <taxon>Skeletonema</taxon>
        <taxon>Skeletonema marinoi-dohrnii complex</taxon>
    </lineage>
</organism>
<gene>
    <name evidence="3" type="ORF">QTG54_014313</name>
</gene>
<feature type="chain" id="PRO_5041942183" description="tRNA/rRNA methyltransferase SpoU type domain-containing protein" evidence="2">
    <location>
        <begin position="30"/>
        <end position="333"/>
    </location>
</feature>